<protein>
    <submittedName>
        <fullName evidence="2">Uncharacterized protein</fullName>
    </submittedName>
</protein>
<feature type="region of interest" description="Disordered" evidence="1">
    <location>
        <begin position="43"/>
        <end position="76"/>
    </location>
</feature>
<organism evidence="2 3">
    <name type="scientific">Streptomyces viridosporus T7A</name>
    <dbReference type="NCBI Taxonomy" id="665577"/>
    <lineage>
        <taxon>Bacteria</taxon>
        <taxon>Bacillati</taxon>
        <taxon>Actinomycetota</taxon>
        <taxon>Actinomycetes</taxon>
        <taxon>Kitasatosporales</taxon>
        <taxon>Streptomycetaceae</taxon>
        <taxon>Streptomyces</taxon>
    </lineage>
</organism>
<evidence type="ECO:0000313" key="3">
    <source>
        <dbReference type="Proteomes" id="UP000327143"/>
    </source>
</evidence>
<gene>
    <name evidence="2" type="ORF">CP969_25680</name>
</gene>
<proteinExistence type="predicted"/>
<keyword evidence="3" id="KW-1185">Reference proteome</keyword>
<name>A0ABX6AQK9_STRVD</name>
<reference evidence="2 3" key="1">
    <citation type="submission" date="2017-09" db="EMBL/GenBank/DDBJ databases">
        <authorList>
            <person name="Lee N."/>
            <person name="Cho B.-K."/>
        </authorList>
    </citation>
    <scope>NUCLEOTIDE SEQUENCE [LARGE SCALE GENOMIC DNA]</scope>
    <source>
        <strain evidence="2 3">ATCC 39115</strain>
    </source>
</reference>
<dbReference type="RefSeq" id="WP_026084878.1">
    <property type="nucleotide sequence ID" value="NZ_CP023700.1"/>
</dbReference>
<dbReference type="Proteomes" id="UP000327143">
    <property type="component" value="Chromosome"/>
</dbReference>
<feature type="compositionally biased region" description="Basic and acidic residues" evidence="1">
    <location>
        <begin position="67"/>
        <end position="76"/>
    </location>
</feature>
<dbReference type="EMBL" id="CP023700">
    <property type="protein sequence ID" value="QEU89450.1"/>
    <property type="molecule type" value="Genomic_DNA"/>
</dbReference>
<evidence type="ECO:0000256" key="1">
    <source>
        <dbReference type="SAM" id="MobiDB-lite"/>
    </source>
</evidence>
<evidence type="ECO:0000313" key="2">
    <source>
        <dbReference type="EMBL" id="QEU89450.1"/>
    </source>
</evidence>
<accession>A0ABX6AQK9</accession>
<sequence>MGSKEPVCPLCGQPVETVVRRHKTLGMWVPVWVPGPCRNPECGDRLVRGPGETGRTRDARSAAPVEKPGRVTAEDV</sequence>